<sequence length="202" mass="23098">MSEPRQGATGGQEKLQQMHQPASSQALSTETRKLAPRSGPRRKIKYWGSPWSLKRLRESAWQILGLEATPWKGNDDKLRRAVLKYFVKSYTSSEVGFRAVIYDKDEEVRRAYAEFITEVADKDDQQICLVLIFSEGRDYQGVGEPVLLPEKIRKELDTILGPPRWWEIITGTEDEEGSDVTWYDPHTGQPIESEGLLRSVSE</sequence>
<feature type="region of interest" description="Disordered" evidence="1">
    <location>
        <begin position="1"/>
        <end position="41"/>
    </location>
</feature>
<evidence type="ECO:0000313" key="3">
    <source>
        <dbReference type="Proteomes" id="UP000016930"/>
    </source>
</evidence>
<evidence type="ECO:0000256" key="1">
    <source>
        <dbReference type="SAM" id="MobiDB-lite"/>
    </source>
</evidence>
<feature type="region of interest" description="Disordered" evidence="1">
    <location>
        <begin position="176"/>
        <end position="202"/>
    </location>
</feature>
<organism evidence="2 3">
    <name type="scientific">Ceriporiopsis subvermispora (strain B)</name>
    <name type="common">White-rot fungus</name>
    <name type="synonym">Gelatoporia subvermispora</name>
    <dbReference type="NCBI Taxonomy" id="914234"/>
    <lineage>
        <taxon>Eukaryota</taxon>
        <taxon>Fungi</taxon>
        <taxon>Dikarya</taxon>
        <taxon>Basidiomycota</taxon>
        <taxon>Agaricomycotina</taxon>
        <taxon>Agaricomycetes</taxon>
        <taxon>Polyporales</taxon>
        <taxon>Gelatoporiaceae</taxon>
        <taxon>Gelatoporia</taxon>
    </lineage>
</organism>
<reference evidence="2 3" key="1">
    <citation type="journal article" date="2012" name="Proc. Natl. Acad. Sci. U.S.A.">
        <title>Comparative genomics of Ceriporiopsis subvermispora and Phanerochaete chrysosporium provide insight into selective ligninolysis.</title>
        <authorList>
            <person name="Fernandez-Fueyo E."/>
            <person name="Ruiz-Duenas F.J."/>
            <person name="Ferreira P."/>
            <person name="Floudas D."/>
            <person name="Hibbett D.S."/>
            <person name="Canessa P."/>
            <person name="Larrondo L.F."/>
            <person name="James T.Y."/>
            <person name="Seelenfreund D."/>
            <person name="Lobos S."/>
            <person name="Polanco R."/>
            <person name="Tello M."/>
            <person name="Honda Y."/>
            <person name="Watanabe T."/>
            <person name="Watanabe T."/>
            <person name="Ryu J.S."/>
            <person name="Kubicek C.P."/>
            <person name="Schmoll M."/>
            <person name="Gaskell J."/>
            <person name="Hammel K.E."/>
            <person name="St John F.J."/>
            <person name="Vanden Wymelenberg A."/>
            <person name="Sabat G."/>
            <person name="Splinter BonDurant S."/>
            <person name="Syed K."/>
            <person name="Yadav J.S."/>
            <person name="Doddapaneni H."/>
            <person name="Subramanian V."/>
            <person name="Lavin J.L."/>
            <person name="Oguiza J.A."/>
            <person name="Perez G."/>
            <person name="Pisabarro A.G."/>
            <person name="Ramirez L."/>
            <person name="Santoyo F."/>
            <person name="Master E."/>
            <person name="Coutinho P.M."/>
            <person name="Henrissat B."/>
            <person name="Lombard V."/>
            <person name="Magnuson J.K."/>
            <person name="Kuees U."/>
            <person name="Hori C."/>
            <person name="Igarashi K."/>
            <person name="Samejima M."/>
            <person name="Held B.W."/>
            <person name="Barry K.W."/>
            <person name="LaButti K.M."/>
            <person name="Lapidus A."/>
            <person name="Lindquist E.A."/>
            <person name="Lucas S.M."/>
            <person name="Riley R."/>
            <person name="Salamov A.A."/>
            <person name="Hoffmeister D."/>
            <person name="Schwenk D."/>
            <person name="Hadar Y."/>
            <person name="Yarden O."/>
            <person name="de Vries R.P."/>
            <person name="Wiebenga A."/>
            <person name="Stenlid J."/>
            <person name="Eastwood D."/>
            <person name="Grigoriev I.V."/>
            <person name="Berka R.M."/>
            <person name="Blanchette R.A."/>
            <person name="Kersten P."/>
            <person name="Martinez A.T."/>
            <person name="Vicuna R."/>
            <person name="Cullen D."/>
        </authorList>
    </citation>
    <scope>NUCLEOTIDE SEQUENCE [LARGE SCALE GENOMIC DNA]</scope>
    <source>
        <strain evidence="2 3">B</strain>
    </source>
</reference>
<name>M2P891_CERS8</name>
<dbReference type="OrthoDB" id="10642685at2759"/>
<protein>
    <submittedName>
        <fullName evidence="2">Uncharacterized protein</fullName>
    </submittedName>
</protein>
<dbReference type="AlphaFoldDB" id="M2P891"/>
<proteinExistence type="predicted"/>
<dbReference type="HOGENOM" id="CLU_1354447_0_0_1"/>
<gene>
    <name evidence="2" type="ORF">CERSUDRAFT_127309</name>
</gene>
<accession>M2P891</accession>
<dbReference type="Proteomes" id="UP000016930">
    <property type="component" value="Unassembled WGS sequence"/>
</dbReference>
<feature type="compositionally biased region" description="Polar residues" evidence="1">
    <location>
        <begin position="14"/>
        <end position="29"/>
    </location>
</feature>
<keyword evidence="3" id="KW-1185">Reference proteome</keyword>
<evidence type="ECO:0000313" key="2">
    <source>
        <dbReference type="EMBL" id="EMD31584.1"/>
    </source>
</evidence>
<dbReference type="EMBL" id="KB445817">
    <property type="protein sequence ID" value="EMD31584.1"/>
    <property type="molecule type" value="Genomic_DNA"/>
</dbReference>